<evidence type="ECO:0000313" key="4">
    <source>
        <dbReference type="Proteomes" id="UP001189429"/>
    </source>
</evidence>
<dbReference type="PANTHER" id="PTHR11439">
    <property type="entry name" value="GAG-POL-RELATED RETROTRANSPOSON"/>
    <property type="match status" value="1"/>
</dbReference>
<feature type="region of interest" description="Disordered" evidence="1">
    <location>
        <begin position="268"/>
        <end position="325"/>
    </location>
</feature>
<comment type="caution">
    <text evidence="3">The sequence shown here is derived from an EMBL/GenBank/DDBJ whole genome shotgun (WGS) entry which is preliminary data.</text>
</comment>
<dbReference type="Proteomes" id="UP001189429">
    <property type="component" value="Unassembled WGS sequence"/>
</dbReference>
<keyword evidence="2" id="KW-0812">Transmembrane</keyword>
<name>A0ABN9SJA8_9DINO</name>
<dbReference type="PANTHER" id="PTHR11439:SF483">
    <property type="entry name" value="PEPTIDE SYNTHASE GLIP-LIKE, PUTATIVE (AFU_ORTHOLOGUE AFUA_3G12920)-RELATED"/>
    <property type="match status" value="1"/>
</dbReference>
<keyword evidence="2" id="KW-1133">Transmembrane helix</keyword>
<dbReference type="EMBL" id="CAUYUJ010011447">
    <property type="protein sequence ID" value="CAK0831771.1"/>
    <property type="molecule type" value="Genomic_DNA"/>
</dbReference>
<feature type="non-terminal residue" evidence="3">
    <location>
        <position position="1289"/>
    </location>
</feature>
<sequence length="1289" mass="140079">MATLTTGGRYQMWALKDIRAHDTFGGAQDGFESYFFTMEAEVTEMGWRHLYDAAVTHVGPISSESITNEETRELSRNLGTFLAMTKLAGAGNGFEALRRIYADYRPQGGTFEHSLLTTTVQPKWWSSDDQSRRSFAYVLHDWGHLVTQHELASQEKILDIMTCATILGYAPLQIREALDGASQEVRDNYAVMRTGPIARHLLSAGRVFDAGFDAVYPRSEGDMEDAKHEVKKAKRLAGDRSSKVAMGVVAASEDVEMKDVGAVQADGAGAPAPMAEGAGSASSGSGGAAPAAPEGGLPAAAGPAEGPPAPKAEKKVVGDPEGAELGPGTRVDLLRACLRELGGAVYGAKKELWTHLFQCEHKRKQDLEFKKAVEERYRQQVDGQPVTEAKVVDGPYSPTDTENVCDEADGSWHVLVVADRSAGFLCGSAPGNEAADDCATKQLMRFMKHLAYQKPEPRRDAEPPAKALQDKVVSARSEENLETRVSQGKTGDSQSMGFIGARIRWWRGHLKANRVQVEMNYGIKLAPHSPLWPFLAHHAANVTNWLSRDAGGYAAYFAVSGVNYTGVVAPFAETVMARTPKGKRHDKDMLPKVCGEPWKERIARMPRSLVMGGDKGEVAPTPLEAAGAEAKKARVEGLIAGAIENISGQLDYKTLLTAEELTHWDSSGSPMEEVAEAIEKGLKLCDEFGIYSVHPRGAADGKKKVDAKCGGGGDRAGALKYRFVGREFAWLEERGDLFAPGSTTLTVGDVTSACYQVPEKEEFYCDPPPEWLAARAKAGLDVNVVWELETQLPGRGDASREWVGYVADHRLICGLSRNDACPQFYRKPITRWSLEFHMGDFFCAGRKGEVGGFFPAIRAKLKLKDSDVVIEGRFEYLKHQKQSSHIIAELGLRGANPVRTVEHSPPLVDRQIARYRSRVGSGLYLAQDRADIRGGAGALAADLAAPTELPWKRPLRLGRYLVGTSDLGVFLPKVDAKICKKGVVHLRAFSDSDHGGKEAKRKSATCGVLHADGVILATLVRRQDLIAVSSGESEFCALSTVATGGKMLRDLLTWSGFRAEWTLETDSSAARSMSLRRGVGKVRHLDTRALWVQQATRLHNLRVVKRKGTQNPADIGTKSRTAEVHEQVEVHAVIEKVARTARGVQFGGKVPSSPTLNTAILALCLAIQAQQGEAVDNIGSEDNYGYMFVPMLVFLSWLVVFAMGCAAGCCCFGGRSKIEPPPGATDSRNGALVPAGMRVRRDRPRLRGGDPVYHLEGDNHVLHLDRGCQFFEAFVMSITASGSARFAKI</sequence>
<protein>
    <submittedName>
        <fullName evidence="3">Uncharacterized protein</fullName>
    </submittedName>
</protein>
<keyword evidence="4" id="KW-1185">Reference proteome</keyword>
<evidence type="ECO:0000313" key="3">
    <source>
        <dbReference type="EMBL" id="CAK0831771.1"/>
    </source>
</evidence>
<gene>
    <name evidence="3" type="ORF">PCOR1329_LOCUS30028</name>
</gene>
<feature type="transmembrane region" description="Helical" evidence="2">
    <location>
        <begin position="1184"/>
        <end position="1212"/>
    </location>
</feature>
<feature type="compositionally biased region" description="Polar residues" evidence="1">
    <location>
        <begin position="483"/>
        <end position="492"/>
    </location>
</feature>
<organism evidence="3 4">
    <name type="scientific">Prorocentrum cordatum</name>
    <dbReference type="NCBI Taxonomy" id="2364126"/>
    <lineage>
        <taxon>Eukaryota</taxon>
        <taxon>Sar</taxon>
        <taxon>Alveolata</taxon>
        <taxon>Dinophyceae</taxon>
        <taxon>Prorocentrales</taxon>
        <taxon>Prorocentraceae</taxon>
        <taxon>Prorocentrum</taxon>
    </lineage>
</organism>
<feature type="compositionally biased region" description="Low complexity" evidence="1">
    <location>
        <begin position="268"/>
        <end position="304"/>
    </location>
</feature>
<evidence type="ECO:0000256" key="1">
    <source>
        <dbReference type="SAM" id="MobiDB-lite"/>
    </source>
</evidence>
<feature type="region of interest" description="Disordered" evidence="1">
    <location>
        <begin position="473"/>
        <end position="492"/>
    </location>
</feature>
<proteinExistence type="predicted"/>
<evidence type="ECO:0000256" key="2">
    <source>
        <dbReference type="SAM" id="Phobius"/>
    </source>
</evidence>
<accession>A0ABN9SJA8</accession>
<reference evidence="3" key="1">
    <citation type="submission" date="2023-10" db="EMBL/GenBank/DDBJ databases">
        <authorList>
            <person name="Chen Y."/>
            <person name="Shah S."/>
            <person name="Dougan E. K."/>
            <person name="Thang M."/>
            <person name="Chan C."/>
        </authorList>
    </citation>
    <scope>NUCLEOTIDE SEQUENCE [LARGE SCALE GENOMIC DNA]</scope>
</reference>
<keyword evidence="2" id="KW-0472">Membrane</keyword>